<keyword evidence="2" id="KW-0645">Protease</keyword>
<dbReference type="Proteomes" id="UP000806528">
    <property type="component" value="Unassembled WGS sequence"/>
</dbReference>
<keyword evidence="9" id="KW-1185">Reference proteome</keyword>
<evidence type="ECO:0000313" key="8">
    <source>
        <dbReference type="EMBL" id="MBE3001324.1"/>
    </source>
</evidence>
<dbReference type="PROSITE" id="PS51935">
    <property type="entry name" value="NLPC_P60"/>
    <property type="match status" value="1"/>
</dbReference>
<feature type="compositionally biased region" description="Acidic residues" evidence="5">
    <location>
        <begin position="64"/>
        <end position="74"/>
    </location>
</feature>
<organism evidence="8 9">
    <name type="scientific">Nocardiopsis coralli</name>
    <dbReference type="NCBI Taxonomy" id="2772213"/>
    <lineage>
        <taxon>Bacteria</taxon>
        <taxon>Bacillati</taxon>
        <taxon>Actinomycetota</taxon>
        <taxon>Actinomycetes</taxon>
        <taxon>Streptosporangiales</taxon>
        <taxon>Nocardiopsidaceae</taxon>
        <taxon>Nocardiopsis</taxon>
    </lineage>
</organism>
<dbReference type="InterPro" id="IPR000064">
    <property type="entry name" value="NLP_P60_dom"/>
</dbReference>
<reference evidence="8 9" key="1">
    <citation type="submission" date="2020-09" db="EMBL/GenBank/DDBJ databases">
        <title>Diversity and distribution of actinomycetes associated with coral in the coast of Hainan.</title>
        <authorList>
            <person name="Li F."/>
        </authorList>
    </citation>
    <scope>NUCLEOTIDE SEQUENCE [LARGE SCALE GENOMIC DNA]</scope>
    <source>
        <strain evidence="8 9">HNM0947</strain>
    </source>
</reference>
<evidence type="ECO:0000256" key="2">
    <source>
        <dbReference type="ARBA" id="ARBA00022670"/>
    </source>
</evidence>
<comment type="similarity">
    <text evidence="1">Belongs to the peptidase C40 family.</text>
</comment>
<evidence type="ECO:0000256" key="5">
    <source>
        <dbReference type="SAM" id="MobiDB-lite"/>
    </source>
</evidence>
<keyword evidence="4" id="KW-0788">Thiol protease</keyword>
<evidence type="ECO:0000256" key="1">
    <source>
        <dbReference type="ARBA" id="ARBA00007074"/>
    </source>
</evidence>
<sequence length="406" mass="42971">MRTRTRACSSAALVVAFTALGSGPVWAEPVVEDRPPVSEQVAPADTVPASETEPSGSDPRSAAPDDDSDGDDADGTAPDTADTDTLDGDAEVEPFDEARSVEYFAVAPEELPEEAVEAVSDIDGVEHALTVDAARLEIEGEQTSLLGVDPSTFRNHAPEPSAESDDVWQGVAEGALALSKDAGTERDLEVGSDVTVQGGKGEVPMEVWTHATSGIAGIDALVSRERAAELGMPEGNALVVSAADADLFDLQEDLEDTLEEFDTSLQLVADAPEPMTEGEAVPPTVIEEVIANAETQLGVPYVWGGTTPNQGFDCSGLLQWAFDEAGVTIPRVTHDQWNAGTRVDYEDMERGDLIFWRSDPTAPGYISHVAIYLGDGDMLEAPRTGLDVRVTPVRTENFAGVVRVHA</sequence>
<dbReference type="EMBL" id="JADBGI010000023">
    <property type="protein sequence ID" value="MBE3001324.1"/>
    <property type="molecule type" value="Genomic_DNA"/>
</dbReference>
<evidence type="ECO:0000256" key="3">
    <source>
        <dbReference type="ARBA" id="ARBA00022801"/>
    </source>
</evidence>
<dbReference type="Pfam" id="PF00877">
    <property type="entry name" value="NLPC_P60"/>
    <property type="match status" value="1"/>
</dbReference>
<dbReference type="Gene3D" id="3.90.1720.10">
    <property type="entry name" value="endopeptidase domain like (from Nostoc punctiforme)"/>
    <property type="match status" value="1"/>
</dbReference>
<comment type="caution">
    <text evidence="8">The sequence shown here is derived from an EMBL/GenBank/DDBJ whole genome shotgun (WGS) entry which is preliminary data.</text>
</comment>
<protein>
    <submittedName>
        <fullName evidence="8">C40 family peptidase</fullName>
    </submittedName>
</protein>
<dbReference type="RefSeq" id="WP_193123924.1">
    <property type="nucleotide sequence ID" value="NZ_JADBGI010000023.1"/>
</dbReference>
<gene>
    <name evidence="8" type="ORF">IDM40_21895</name>
</gene>
<evidence type="ECO:0000259" key="7">
    <source>
        <dbReference type="PROSITE" id="PS51935"/>
    </source>
</evidence>
<feature type="region of interest" description="Disordered" evidence="5">
    <location>
        <begin position="24"/>
        <end position="97"/>
    </location>
</feature>
<evidence type="ECO:0000256" key="4">
    <source>
        <dbReference type="ARBA" id="ARBA00022807"/>
    </source>
</evidence>
<name>A0ABR9PBW8_9ACTN</name>
<dbReference type="SUPFAM" id="SSF54001">
    <property type="entry name" value="Cysteine proteinases"/>
    <property type="match status" value="1"/>
</dbReference>
<keyword evidence="3" id="KW-0378">Hydrolase</keyword>
<keyword evidence="6" id="KW-0732">Signal</keyword>
<dbReference type="PANTHER" id="PTHR47053">
    <property type="entry name" value="MUREIN DD-ENDOPEPTIDASE MEPH-RELATED"/>
    <property type="match status" value="1"/>
</dbReference>
<dbReference type="InterPro" id="IPR038765">
    <property type="entry name" value="Papain-like_cys_pep_sf"/>
</dbReference>
<evidence type="ECO:0000256" key="6">
    <source>
        <dbReference type="SAM" id="SignalP"/>
    </source>
</evidence>
<feature type="domain" description="NlpC/P60" evidence="7">
    <location>
        <begin position="283"/>
        <end position="406"/>
    </location>
</feature>
<accession>A0ABR9PBW8</accession>
<dbReference type="InterPro" id="IPR051202">
    <property type="entry name" value="Peptidase_C40"/>
</dbReference>
<feature type="compositionally biased region" description="Acidic residues" evidence="5">
    <location>
        <begin position="81"/>
        <end position="95"/>
    </location>
</feature>
<feature type="chain" id="PRO_5046619762" evidence="6">
    <location>
        <begin position="28"/>
        <end position="406"/>
    </location>
</feature>
<evidence type="ECO:0000313" key="9">
    <source>
        <dbReference type="Proteomes" id="UP000806528"/>
    </source>
</evidence>
<feature type="signal peptide" evidence="6">
    <location>
        <begin position="1"/>
        <end position="27"/>
    </location>
</feature>
<proteinExistence type="inferred from homology"/>
<dbReference type="PANTHER" id="PTHR47053:SF1">
    <property type="entry name" value="MUREIN DD-ENDOPEPTIDASE MEPH-RELATED"/>
    <property type="match status" value="1"/>
</dbReference>